<dbReference type="InterPro" id="IPR004175">
    <property type="entry name" value="RNA_CPDase"/>
</dbReference>
<dbReference type="RefSeq" id="WP_182294719.1">
    <property type="nucleotide sequence ID" value="NZ_CP059851.1"/>
</dbReference>
<dbReference type="GO" id="GO:0008664">
    <property type="term" value="F:RNA 2',3'-cyclic 3'-phosphodiesterase activity"/>
    <property type="evidence" value="ECO:0007669"/>
    <property type="project" value="UniProtKB-EC"/>
</dbReference>
<organism evidence="3 4">
    <name type="scientific">Sandaracinobacteroides saxicola</name>
    <dbReference type="NCBI Taxonomy" id="2759707"/>
    <lineage>
        <taxon>Bacteria</taxon>
        <taxon>Pseudomonadati</taxon>
        <taxon>Pseudomonadota</taxon>
        <taxon>Alphaproteobacteria</taxon>
        <taxon>Sphingomonadales</taxon>
        <taxon>Sphingosinicellaceae</taxon>
        <taxon>Sandaracinobacteroides</taxon>
    </lineage>
</organism>
<feature type="short sequence motif" description="HXTX 2" evidence="2">
    <location>
        <begin position="121"/>
        <end position="124"/>
    </location>
</feature>
<comment type="catalytic activity">
    <reaction evidence="2">
        <text>a 3'-end 2',3'-cyclophospho-ribonucleotide-RNA + H2O = a 3'-end 2'-phospho-ribonucleotide-RNA + H(+)</text>
        <dbReference type="Rhea" id="RHEA:11828"/>
        <dbReference type="Rhea" id="RHEA-COMP:10464"/>
        <dbReference type="Rhea" id="RHEA-COMP:17353"/>
        <dbReference type="ChEBI" id="CHEBI:15377"/>
        <dbReference type="ChEBI" id="CHEBI:15378"/>
        <dbReference type="ChEBI" id="CHEBI:83064"/>
        <dbReference type="ChEBI" id="CHEBI:173113"/>
        <dbReference type="EC" id="3.1.4.58"/>
    </reaction>
</comment>
<name>A0A7G5IET1_9SPHN</name>
<gene>
    <name evidence="3" type="primary">thpR</name>
    <name evidence="3" type="ORF">H3309_10770</name>
</gene>
<evidence type="ECO:0000313" key="3">
    <source>
        <dbReference type="EMBL" id="QMW21873.1"/>
    </source>
</evidence>
<dbReference type="EMBL" id="CP059851">
    <property type="protein sequence ID" value="QMW21873.1"/>
    <property type="molecule type" value="Genomic_DNA"/>
</dbReference>
<sequence length="178" mass="18981">MHRLFVGLPVPEPVADVLVDLMEDVPDARWQSVEQLHLTLCFIGEVDRRLGNAVAEGLADVRGGALDLRLGPLGLFAHRGRVHTLFAGVGPKAGLALLSAKVTQAVRAAQAMPEARAFVPHVTIARFGGRGPAEAAMAPVLARAVPAVAWRADELVLYESFMGSGGSHYEAVARWPLH</sequence>
<dbReference type="EC" id="3.1.4.58" evidence="2"/>
<feature type="short sequence motif" description="HXTX 1" evidence="2">
    <location>
        <begin position="37"/>
        <end position="40"/>
    </location>
</feature>
<feature type="active site" description="Proton acceptor" evidence="2">
    <location>
        <position position="121"/>
    </location>
</feature>
<evidence type="ECO:0000313" key="4">
    <source>
        <dbReference type="Proteomes" id="UP000515292"/>
    </source>
</evidence>
<dbReference type="PANTHER" id="PTHR35561">
    <property type="entry name" value="RNA 2',3'-CYCLIC PHOSPHODIESTERASE"/>
    <property type="match status" value="1"/>
</dbReference>
<dbReference type="Pfam" id="PF13563">
    <property type="entry name" value="2_5_RNA_ligase2"/>
    <property type="match status" value="1"/>
</dbReference>
<evidence type="ECO:0000256" key="2">
    <source>
        <dbReference type="HAMAP-Rule" id="MF_01940"/>
    </source>
</evidence>
<dbReference type="KEGG" id="sand:H3309_10770"/>
<reference evidence="3 4" key="1">
    <citation type="submission" date="2020-07" db="EMBL/GenBank/DDBJ databases">
        <title>Complete genome sequence for Sandaracinobacter sp. M6.</title>
        <authorList>
            <person name="Tang Y."/>
            <person name="Liu Q."/>
            <person name="Guo Z."/>
            <person name="Lei P."/>
            <person name="Huang B."/>
        </authorList>
    </citation>
    <scope>NUCLEOTIDE SEQUENCE [LARGE SCALE GENOMIC DNA]</scope>
    <source>
        <strain evidence="3 4">M6</strain>
    </source>
</reference>
<dbReference type="GO" id="GO:0004113">
    <property type="term" value="F:2',3'-cyclic-nucleotide 3'-phosphodiesterase activity"/>
    <property type="evidence" value="ECO:0007669"/>
    <property type="project" value="InterPro"/>
</dbReference>
<dbReference type="Gene3D" id="3.90.1140.10">
    <property type="entry name" value="Cyclic phosphodiesterase"/>
    <property type="match status" value="1"/>
</dbReference>
<evidence type="ECO:0000256" key="1">
    <source>
        <dbReference type="ARBA" id="ARBA00022801"/>
    </source>
</evidence>
<dbReference type="HAMAP" id="MF_01940">
    <property type="entry name" value="RNA_CPDase"/>
    <property type="match status" value="1"/>
</dbReference>
<comment type="similarity">
    <text evidence="2">Belongs to the 2H phosphoesterase superfamily. ThpR family.</text>
</comment>
<dbReference type="AlphaFoldDB" id="A0A7G5IET1"/>
<dbReference type="InterPro" id="IPR009097">
    <property type="entry name" value="Cyclic_Pdiesterase"/>
</dbReference>
<dbReference type="NCBIfam" id="TIGR02258">
    <property type="entry name" value="2_5_ligase"/>
    <property type="match status" value="1"/>
</dbReference>
<keyword evidence="1 2" id="KW-0378">Hydrolase</keyword>
<protein>
    <recommendedName>
        <fullName evidence="2">RNA 2',3'-cyclic phosphodiesterase</fullName>
        <shortName evidence="2">RNA 2',3'-CPDase</shortName>
        <ecNumber evidence="2">3.1.4.58</ecNumber>
    </recommendedName>
</protein>
<dbReference type="PANTHER" id="PTHR35561:SF1">
    <property type="entry name" value="RNA 2',3'-CYCLIC PHOSPHODIESTERASE"/>
    <property type="match status" value="1"/>
</dbReference>
<comment type="function">
    <text evidence="2">Hydrolyzes RNA 2',3'-cyclic phosphodiester to an RNA 2'-phosphomonoester.</text>
</comment>
<proteinExistence type="inferred from homology"/>
<dbReference type="SUPFAM" id="SSF55144">
    <property type="entry name" value="LigT-like"/>
    <property type="match status" value="1"/>
</dbReference>
<feature type="active site" description="Proton donor" evidence="2">
    <location>
        <position position="37"/>
    </location>
</feature>
<accession>A0A7G5IET1</accession>
<keyword evidence="4" id="KW-1185">Reference proteome</keyword>
<dbReference type="Proteomes" id="UP000515292">
    <property type="component" value="Chromosome"/>
</dbReference>